<gene>
    <name evidence="2" type="ORF">LG651_01670</name>
</gene>
<protein>
    <submittedName>
        <fullName evidence="2">ATP-binding protein</fullName>
    </submittedName>
</protein>
<keyword evidence="2" id="KW-0547">Nucleotide-binding</keyword>
<dbReference type="InterPro" id="IPR052735">
    <property type="entry name" value="NAD_biosynth-regulator"/>
</dbReference>
<dbReference type="InterPro" id="IPR027417">
    <property type="entry name" value="P-loop_NTPase"/>
</dbReference>
<evidence type="ECO:0000313" key="3">
    <source>
        <dbReference type="Proteomes" id="UP001139286"/>
    </source>
</evidence>
<proteinExistence type="predicted"/>
<organism evidence="2 3">
    <name type="scientific">Neotamlana sargassicola</name>
    <dbReference type="NCBI Taxonomy" id="2883125"/>
    <lineage>
        <taxon>Bacteria</taxon>
        <taxon>Pseudomonadati</taxon>
        <taxon>Bacteroidota</taxon>
        <taxon>Flavobacteriia</taxon>
        <taxon>Flavobacteriales</taxon>
        <taxon>Flavobacteriaceae</taxon>
        <taxon>Neotamlana</taxon>
    </lineage>
</organism>
<dbReference type="Pfam" id="PF13521">
    <property type="entry name" value="AAA_28"/>
    <property type="match status" value="1"/>
</dbReference>
<dbReference type="Proteomes" id="UP001139286">
    <property type="component" value="Unassembled WGS sequence"/>
</dbReference>
<dbReference type="PANTHER" id="PTHR37512">
    <property type="entry name" value="TRIFUNCTIONAL NAD BIOSYNTHESIS/REGULATOR PROTEIN NADR"/>
    <property type="match status" value="1"/>
</dbReference>
<dbReference type="AlphaFoldDB" id="A0A9X1I2W4"/>
<dbReference type="RefSeq" id="WP_226694422.1">
    <property type="nucleotide sequence ID" value="NZ_JAJAPX010000001.1"/>
</dbReference>
<comment type="caution">
    <text evidence="2">The sequence shown here is derived from an EMBL/GenBank/DDBJ whole genome shotgun (WGS) entry which is preliminary data.</text>
</comment>
<name>A0A9X1I2W4_9FLAO</name>
<evidence type="ECO:0000259" key="1">
    <source>
        <dbReference type="Pfam" id="PF13521"/>
    </source>
</evidence>
<accession>A0A9X1I2W4</accession>
<dbReference type="InterPro" id="IPR038727">
    <property type="entry name" value="NadR/Ttd14_AAA_dom"/>
</dbReference>
<sequence>MEEKLKQQPANCIKVVLFGPESTGKTTLSRQLARYYNSIWVPEYAREYLQNKWNNERKTCEADDLLPIAYGQMQLENELAQKTNTVLICDTDLLETKVYSDAYYVGSCDPILEKYALQNTYNLYFLTYIDTPWEGDDLRDKPERREQMFKAFEDALIKYNRPYVLLKGNKTERLEIAVKHINKILKITN</sequence>
<dbReference type="GO" id="GO:0005524">
    <property type="term" value="F:ATP binding"/>
    <property type="evidence" value="ECO:0007669"/>
    <property type="project" value="UniProtKB-KW"/>
</dbReference>
<keyword evidence="3" id="KW-1185">Reference proteome</keyword>
<feature type="domain" description="NadR/Ttd14 AAA" evidence="1">
    <location>
        <begin position="14"/>
        <end position="173"/>
    </location>
</feature>
<dbReference type="Gene3D" id="3.40.50.300">
    <property type="entry name" value="P-loop containing nucleotide triphosphate hydrolases"/>
    <property type="match status" value="1"/>
</dbReference>
<dbReference type="PANTHER" id="PTHR37512:SF1">
    <property type="entry name" value="NADR_TTD14 AAA DOMAIN-CONTAINING PROTEIN"/>
    <property type="match status" value="1"/>
</dbReference>
<reference evidence="2" key="1">
    <citation type="submission" date="2021-10" db="EMBL/GenBank/DDBJ databases">
        <title>Tamlana sargassums sp. nov., and Tamlana laminarinivorans sp. nov., two new bacteria isolated from the brown alga.</title>
        <authorList>
            <person name="Li J."/>
        </authorList>
    </citation>
    <scope>NUCLEOTIDE SEQUENCE</scope>
    <source>
        <strain evidence="2">62-3</strain>
    </source>
</reference>
<evidence type="ECO:0000313" key="2">
    <source>
        <dbReference type="EMBL" id="MCB4806940.1"/>
    </source>
</evidence>
<keyword evidence="2" id="KW-0067">ATP-binding</keyword>
<dbReference type="EMBL" id="JAJAPX010000001">
    <property type="protein sequence ID" value="MCB4806940.1"/>
    <property type="molecule type" value="Genomic_DNA"/>
</dbReference>
<dbReference type="SUPFAM" id="SSF52540">
    <property type="entry name" value="P-loop containing nucleoside triphosphate hydrolases"/>
    <property type="match status" value="1"/>
</dbReference>